<dbReference type="AlphaFoldDB" id="A0A803NU13"/>
<evidence type="ECO:0000313" key="1">
    <source>
        <dbReference type="EnsemblPlants" id="cds.evm.model.02.1539"/>
    </source>
</evidence>
<keyword evidence="2" id="KW-1185">Reference proteome</keyword>
<accession>A0A803NU13</accession>
<reference evidence="1" key="1">
    <citation type="submission" date="2018-11" db="EMBL/GenBank/DDBJ databases">
        <authorList>
            <person name="Grassa J C."/>
        </authorList>
    </citation>
    <scope>NUCLEOTIDE SEQUENCE [LARGE SCALE GENOMIC DNA]</scope>
</reference>
<organism evidence="1 2">
    <name type="scientific">Cannabis sativa</name>
    <name type="common">Hemp</name>
    <name type="synonym">Marijuana</name>
    <dbReference type="NCBI Taxonomy" id="3483"/>
    <lineage>
        <taxon>Eukaryota</taxon>
        <taxon>Viridiplantae</taxon>
        <taxon>Streptophyta</taxon>
        <taxon>Embryophyta</taxon>
        <taxon>Tracheophyta</taxon>
        <taxon>Spermatophyta</taxon>
        <taxon>Magnoliopsida</taxon>
        <taxon>eudicotyledons</taxon>
        <taxon>Gunneridae</taxon>
        <taxon>Pentapetalae</taxon>
        <taxon>rosids</taxon>
        <taxon>fabids</taxon>
        <taxon>Rosales</taxon>
        <taxon>Cannabaceae</taxon>
        <taxon>Cannabis</taxon>
    </lineage>
</organism>
<dbReference type="Gramene" id="evm.model.02.1539">
    <property type="protein sequence ID" value="cds.evm.model.02.1539"/>
    <property type="gene ID" value="evm.TU.02.1539"/>
</dbReference>
<dbReference type="EnsemblPlants" id="evm.model.02.1539">
    <property type="protein sequence ID" value="cds.evm.model.02.1539"/>
    <property type="gene ID" value="evm.TU.02.1539"/>
</dbReference>
<reference evidence="1" key="2">
    <citation type="submission" date="2021-03" db="UniProtKB">
        <authorList>
            <consortium name="EnsemblPlants"/>
        </authorList>
    </citation>
    <scope>IDENTIFICATION</scope>
</reference>
<protein>
    <submittedName>
        <fullName evidence="1">Uncharacterized protein</fullName>
    </submittedName>
</protein>
<sequence length="75" mass="8780">MKVRGEKGHLLRSLSTTYPLCSNLKQGKRRLRRANIRQSITVCVHAREDYGRSTGLGVKERERSQRIARFDRIRI</sequence>
<dbReference type="EMBL" id="UZAU01000205">
    <property type="status" value="NOT_ANNOTATED_CDS"/>
    <property type="molecule type" value="Genomic_DNA"/>
</dbReference>
<name>A0A803NU13_CANSA</name>
<proteinExistence type="predicted"/>
<dbReference type="Proteomes" id="UP000596661">
    <property type="component" value="Chromosome 2"/>
</dbReference>
<evidence type="ECO:0000313" key="2">
    <source>
        <dbReference type="Proteomes" id="UP000596661"/>
    </source>
</evidence>